<evidence type="ECO:0000256" key="1">
    <source>
        <dbReference type="SAM" id="SignalP"/>
    </source>
</evidence>
<evidence type="ECO:0000313" key="2">
    <source>
        <dbReference type="EMBL" id="SOH93054.1"/>
    </source>
</evidence>
<dbReference type="Pfam" id="PF09982">
    <property type="entry name" value="LpxR"/>
    <property type="match status" value="1"/>
</dbReference>
<sequence>MISFIKAACLTAVVTLCPIAASADGFSLGGQIGSIGNFTNDAIGDGNDRWQSASYQRSWFYNGNVFAPDDAVEFRLRGQIVSPWTGQSDYVDPANPGAGAVSRNRSYGSALGFAAYAHTRTGAFETRIGAELLVIGGQTGLHSLQHQAHDLLGLDSSYDGRNRNDPRISNSIGGTVEVEFAANYSIQNEFRVRPYALAQAGSETTVRFGSDFIFGPLAVSDEHRWTRDAVTGMPLTAGMHDIEGFSFIAGADIGHAESSYLFPNNSQVDIEETRVRARLGVQAKIGMFSVMFGQTWMSEEFDGQDEAQRIGSLSIGFRI</sequence>
<dbReference type="EMBL" id="OCTN01000001">
    <property type="protein sequence ID" value="SOH93054.1"/>
    <property type="molecule type" value="Genomic_DNA"/>
</dbReference>
<feature type="signal peptide" evidence="1">
    <location>
        <begin position="1"/>
        <end position="23"/>
    </location>
</feature>
<evidence type="ECO:0000313" key="3">
    <source>
        <dbReference type="Proteomes" id="UP000220034"/>
    </source>
</evidence>
<gene>
    <name evidence="2" type="ORF">SAMN06273572_101908</name>
</gene>
<dbReference type="AlphaFoldDB" id="A0A2C9CNZ9"/>
<dbReference type="OrthoDB" id="7721289at2"/>
<reference evidence="3" key="1">
    <citation type="submission" date="2017-09" db="EMBL/GenBank/DDBJ databases">
        <authorList>
            <person name="Varghese N."/>
            <person name="Submissions S."/>
        </authorList>
    </citation>
    <scope>NUCLEOTIDE SEQUENCE [LARGE SCALE GENOMIC DNA]</scope>
    <source>
        <strain evidence="3">C7</strain>
    </source>
</reference>
<protein>
    <submittedName>
        <fullName evidence="2">Uncharacterized protein</fullName>
    </submittedName>
</protein>
<name>A0A2C9CNZ9_9RHOB</name>
<keyword evidence="1" id="KW-0732">Signal</keyword>
<dbReference type="InterPro" id="IPR018707">
    <property type="entry name" value="LpxR"/>
</dbReference>
<dbReference type="Gene3D" id="2.40.128.140">
    <property type="entry name" value="Outer membrane protein"/>
    <property type="match status" value="1"/>
</dbReference>
<keyword evidence="3" id="KW-1185">Reference proteome</keyword>
<proteinExistence type="predicted"/>
<accession>A0A2C9CNZ9</accession>
<dbReference type="RefSeq" id="WP_097928592.1">
    <property type="nucleotide sequence ID" value="NZ_OCTN01000001.1"/>
</dbReference>
<dbReference type="InterPro" id="IPR037107">
    <property type="entry name" value="Put_OMP_sf"/>
</dbReference>
<feature type="chain" id="PRO_5013310841" evidence="1">
    <location>
        <begin position="24"/>
        <end position="319"/>
    </location>
</feature>
<dbReference type="Proteomes" id="UP000220034">
    <property type="component" value="Unassembled WGS sequence"/>
</dbReference>
<organism evidence="2 3">
    <name type="scientific">Pontivivens marinum</name>
    <dbReference type="NCBI Taxonomy" id="1690039"/>
    <lineage>
        <taxon>Bacteria</taxon>
        <taxon>Pseudomonadati</taxon>
        <taxon>Pseudomonadota</taxon>
        <taxon>Alphaproteobacteria</taxon>
        <taxon>Rhodobacterales</taxon>
        <taxon>Paracoccaceae</taxon>
        <taxon>Pontivivens</taxon>
    </lineage>
</organism>